<dbReference type="PRINTS" id="PR00385">
    <property type="entry name" value="P450"/>
</dbReference>
<dbReference type="InterPro" id="IPR002403">
    <property type="entry name" value="Cyt_P450_E_grp-IV"/>
</dbReference>
<dbReference type="PRINTS" id="PR00465">
    <property type="entry name" value="EP450IV"/>
</dbReference>
<evidence type="ECO:0008006" key="11">
    <source>
        <dbReference type="Google" id="ProtNLM"/>
    </source>
</evidence>
<comment type="caution">
    <text evidence="9">The sequence shown here is derived from an EMBL/GenBank/DDBJ whole genome shotgun (WGS) entry which is preliminary data.</text>
</comment>
<dbReference type="Pfam" id="PF00067">
    <property type="entry name" value="p450"/>
    <property type="match status" value="1"/>
</dbReference>
<proteinExistence type="inferred from homology"/>
<evidence type="ECO:0000256" key="5">
    <source>
        <dbReference type="ARBA" id="ARBA00023004"/>
    </source>
</evidence>
<evidence type="ECO:0000256" key="1">
    <source>
        <dbReference type="ARBA" id="ARBA00010617"/>
    </source>
</evidence>
<dbReference type="InterPro" id="IPR001128">
    <property type="entry name" value="Cyt_P450"/>
</dbReference>
<dbReference type="Proteomes" id="UP000663870">
    <property type="component" value="Unassembled WGS sequence"/>
</dbReference>
<evidence type="ECO:0000313" key="8">
    <source>
        <dbReference type="EMBL" id="CAF0968276.1"/>
    </source>
</evidence>
<dbReference type="AlphaFoldDB" id="A0A814ISA9"/>
<sequence>MIPSYEHMNDLQVCEAILQETLRLYPPVPWFVRKCIREHTIGSDGHHQVRIPVGTTIAIMTYMLHRRADFWPRPLEFDYMRWMRNPMTGLKPKLTHPFCYLPFAAGSRNCIGQNFALLEAKVMLAMFVQRLVVPTLKLAIGWRHVDECPVNPRIPHYMVVAGRSDTSNSENTPTGSLWFSRIYPVSQILTHL</sequence>
<reference evidence="9" key="1">
    <citation type="submission" date="2021-02" db="EMBL/GenBank/DDBJ databases">
        <authorList>
            <person name="Nowell W R."/>
        </authorList>
    </citation>
    <scope>NUCLEOTIDE SEQUENCE</scope>
</reference>
<dbReference type="GO" id="GO:0020037">
    <property type="term" value="F:heme binding"/>
    <property type="evidence" value="ECO:0007669"/>
    <property type="project" value="InterPro"/>
</dbReference>
<organism evidence="9 10">
    <name type="scientific">Rotaria sordida</name>
    <dbReference type="NCBI Taxonomy" id="392033"/>
    <lineage>
        <taxon>Eukaryota</taxon>
        <taxon>Metazoa</taxon>
        <taxon>Spiralia</taxon>
        <taxon>Gnathifera</taxon>
        <taxon>Rotifera</taxon>
        <taxon>Eurotatoria</taxon>
        <taxon>Bdelloidea</taxon>
        <taxon>Philodinida</taxon>
        <taxon>Philodinidae</taxon>
        <taxon>Rotaria</taxon>
    </lineage>
</organism>
<keyword evidence="3 7" id="KW-0479">Metal-binding</keyword>
<keyword evidence="4" id="KW-0560">Oxidoreductase</keyword>
<dbReference type="Proteomes" id="UP000663854">
    <property type="component" value="Unassembled WGS sequence"/>
</dbReference>
<name>A0A814ISA9_9BILA</name>
<evidence type="ECO:0000256" key="2">
    <source>
        <dbReference type="ARBA" id="ARBA00022617"/>
    </source>
</evidence>
<feature type="binding site" description="axial binding residue" evidence="7">
    <location>
        <position position="110"/>
    </location>
    <ligand>
        <name>heme</name>
        <dbReference type="ChEBI" id="CHEBI:30413"/>
    </ligand>
    <ligandPart>
        <name>Fe</name>
        <dbReference type="ChEBI" id="CHEBI:18248"/>
    </ligandPart>
</feature>
<protein>
    <recommendedName>
        <fullName evidence="11">Cytochrome P450</fullName>
    </recommendedName>
</protein>
<dbReference type="EMBL" id="CAJNOH010000251">
    <property type="protein sequence ID" value="CAF0968276.1"/>
    <property type="molecule type" value="Genomic_DNA"/>
</dbReference>
<dbReference type="SUPFAM" id="SSF48264">
    <property type="entry name" value="Cytochrome P450"/>
    <property type="match status" value="1"/>
</dbReference>
<dbReference type="PANTHER" id="PTHR24291:SF50">
    <property type="entry name" value="BIFUNCTIONAL ALBAFLAVENONE MONOOXYGENASE_TERPENE SYNTHASE"/>
    <property type="match status" value="1"/>
</dbReference>
<dbReference type="PANTHER" id="PTHR24291">
    <property type="entry name" value="CYTOCHROME P450 FAMILY 4"/>
    <property type="match status" value="1"/>
</dbReference>
<dbReference type="GO" id="GO:0005506">
    <property type="term" value="F:iron ion binding"/>
    <property type="evidence" value="ECO:0007669"/>
    <property type="project" value="InterPro"/>
</dbReference>
<dbReference type="Gene3D" id="1.10.630.10">
    <property type="entry name" value="Cytochrome P450"/>
    <property type="match status" value="1"/>
</dbReference>
<comment type="cofactor">
    <cofactor evidence="7">
        <name>heme</name>
        <dbReference type="ChEBI" id="CHEBI:30413"/>
    </cofactor>
</comment>
<evidence type="ECO:0000256" key="3">
    <source>
        <dbReference type="ARBA" id="ARBA00022723"/>
    </source>
</evidence>
<evidence type="ECO:0000256" key="6">
    <source>
        <dbReference type="ARBA" id="ARBA00023033"/>
    </source>
</evidence>
<evidence type="ECO:0000256" key="7">
    <source>
        <dbReference type="PIRSR" id="PIRSR602403-1"/>
    </source>
</evidence>
<keyword evidence="10" id="KW-1185">Reference proteome</keyword>
<gene>
    <name evidence="9" type="ORF">JXQ802_LOCUS15511</name>
    <name evidence="8" type="ORF">PYM288_LOCUS12976</name>
</gene>
<dbReference type="GO" id="GO:0004497">
    <property type="term" value="F:monooxygenase activity"/>
    <property type="evidence" value="ECO:0007669"/>
    <property type="project" value="UniProtKB-KW"/>
</dbReference>
<evidence type="ECO:0000313" key="9">
    <source>
        <dbReference type="EMBL" id="CAF1028177.1"/>
    </source>
</evidence>
<dbReference type="InterPro" id="IPR050196">
    <property type="entry name" value="Cytochrome_P450_Monoox"/>
</dbReference>
<accession>A0A814ISA9</accession>
<keyword evidence="5 7" id="KW-0408">Iron</keyword>
<evidence type="ECO:0000313" key="10">
    <source>
        <dbReference type="Proteomes" id="UP000663870"/>
    </source>
</evidence>
<dbReference type="InterPro" id="IPR036396">
    <property type="entry name" value="Cyt_P450_sf"/>
</dbReference>
<keyword evidence="2 7" id="KW-0349">Heme</keyword>
<dbReference type="EMBL" id="CAJNOL010000362">
    <property type="protein sequence ID" value="CAF1028177.1"/>
    <property type="molecule type" value="Genomic_DNA"/>
</dbReference>
<comment type="similarity">
    <text evidence="1">Belongs to the cytochrome P450 family.</text>
</comment>
<evidence type="ECO:0000256" key="4">
    <source>
        <dbReference type="ARBA" id="ARBA00023002"/>
    </source>
</evidence>
<keyword evidence="6" id="KW-0503">Monooxygenase</keyword>
<dbReference type="GO" id="GO:0016705">
    <property type="term" value="F:oxidoreductase activity, acting on paired donors, with incorporation or reduction of molecular oxygen"/>
    <property type="evidence" value="ECO:0007669"/>
    <property type="project" value="InterPro"/>
</dbReference>